<protein>
    <submittedName>
        <fullName evidence="2">Uncharacterized protein</fullName>
    </submittedName>
</protein>
<reference evidence="2 3" key="1">
    <citation type="submission" date="2018-04" db="EMBL/GenBank/DDBJ databases">
        <title>WGS assembly of Panicum hallii var. hallii HAL2.</title>
        <authorList>
            <person name="Lovell J."/>
            <person name="Jenkins J."/>
            <person name="Lowry D."/>
            <person name="Mamidi S."/>
            <person name="Sreedasyam A."/>
            <person name="Weng X."/>
            <person name="Barry K."/>
            <person name="Bonette J."/>
            <person name="Campitelli B."/>
            <person name="Daum C."/>
            <person name="Gordon S."/>
            <person name="Gould B."/>
            <person name="Lipzen A."/>
            <person name="MacQueen A."/>
            <person name="Palacio-Mejia J."/>
            <person name="Plott C."/>
            <person name="Shakirov E."/>
            <person name="Shu S."/>
            <person name="Yoshinaga Y."/>
            <person name="Zane M."/>
            <person name="Rokhsar D."/>
            <person name="Grimwood J."/>
            <person name="Schmutz J."/>
            <person name="Juenger T."/>
        </authorList>
    </citation>
    <scope>NUCLEOTIDE SEQUENCE [LARGE SCALE GENOMIC DNA]</scope>
    <source>
        <strain evidence="3">cv. HAL2</strain>
    </source>
</reference>
<accession>A0A2T7DXR1</accession>
<sequence>MQASSLLLGRPWKFDNDASHHDRTNTYSFMYKDKKITFLLLSPADIRKYNKEFAENAKNNPPSDDSTDVQHNGIKLKGGAFIATISAAAELCDHPDAPCYTMLCEICVLFPIIRYLALCILLSLTFCRSLMMGWSRE</sequence>
<dbReference type="Proteomes" id="UP000244336">
    <property type="component" value="Chromosome 4"/>
</dbReference>
<dbReference type="OrthoDB" id="1934635at2759"/>
<organism evidence="2 3">
    <name type="scientific">Panicum hallii var. hallii</name>
    <dbReference type="NCBI Taxonomy" id="1504633"/>
    <lineage>
        <taxon>Eukaryota</taxon>
        <taxon>Viridiplantae</taxon>
        <taxon>Streptophyta</taxon>
        <taxon>Embryophyta</taxon>
        <taxon>Tracheophyta</taxon>
        <taxon>Spermatophyta</taxon>
        <taxon>Magnoliopsida</taxon>
        <taxon>Liliopsida</taxon>
        <taxon>Poales</taxon>
        <taxon>Poaceae</taxon>
        <taxon>PACMAD clade</taxon>
        <taxon>Panicoideae</taxon>
        <taxon>Panicodae</taxon>
        <taxon>Paniceae</taxon>
        <taxon>Panicinae</taxon>
        <taxon>Panicum</taxon>
        <taxon>Panicum sect. Panicum</taxon>
    </lineage>
</organism>
<evidence type="ECO:0000256" key="1">
    <source>
        <dbReference type="SAM" id="Phobius"/>
    </source>
</evidence>
<evidence type="ECO:0000313" key="2">
    <source>
        <dbReference type="EMBL" id="PUZ60352.1"/>
    </source>
</evidence>
<dbReference type="AlphaFoldDB" id="A0A2T7DXR1"/>
<proteinExistence type="predicted"/>
<gene>
    <name evidence="2" type="ORF">GQ55_4G117800</name>
</gene>
<dbReference type="EMBL" id="CM009752">
    <property type="protein sequence ID" value="PUZ60352.1"/>
    <property type="molecule type" value="Genomic_DNA"/>
</dbReference>
<keyword evidence="1" id="KW-1133">Transmembrane helix</keyword>
<evidence type="ECO:0000313" key="3">
    <source>
        <dbReference type="Proteomes" id="UP000244336"/>
    </source>
</evidence>
<feature type="transmembrane region" description="Helical" evidence="1">
    <location>
        <begin position="108"/>
        <end position="127"/>
    </location>
</feature>
<keyword evidence="1" id="KW-0812">Transmembrane</keyword>
<keyword evidence="3" id="KW-1185">Reference proteome</keyword>
<dbReference type="Gramene" id="PUZ60352">
    <property type="protein sequence ID" value="PUZ60352"/>
    <property type="gene ID" value="GQ55_4G117800"/>
</dbReference>
<name>A0A2T7DXR1_9POAL</name>
<keyword evidence="1" id="KW-0472">Membrane</keyword>